<protein>
    <submittedName>
        <fullName evidence="7">TetR/AcrR family transcriptional regulator</fullName>
    </submittedName>
</protein>
<evidence type="ECO:0000313" key="7">
    <source>
        <dbReference type="EMBL" id="RRS00434.1"/>
    </source>
</evidence>
<keyword evidence="3" id="KW-0804">Transcription</keyword>
<dbReference type="SUPFAM" id="SSF46689">
    <property type="entry name" value="Homeodomain-like"/>
    <property type="match status" value="1"/>
</dbReference>
<dbReference type="SUPFAM" id="SSF48498">
    <property type="entry name" value="Tetracyclin repressor-like, C-terminal domain"/>
    <property type="match status" value="1"/>
</dbReference>
<feature type="domain" description="HTH tetR-type" evidence="6">
    <location>
        <begin position="77"/>
        <end position="137"/>
    </location>
</feature>
<dbReference type="InterPro" id="IPR036271">
    <property type="entry name" value="Tet_transcr_reg_TetR-rel_C_sf"/>
</dbReference>
<evidence type="ECO:0000259" key="6">
    <source>
        <dbReference type="PROSITE" id="PS50977"/>
    </source>
</evidence>
<evidence type="ECO:0000256" key="4">
    <source>
        <dbReference type="PROSITE-ProRule" id="PRU00335"/>
    </source>
</evidence>
<dbReference type="InterPro" id="IPR001647">
    <property type="entry name" value="HTH_TetR"/>
</dbReference>
<organism evidence="7 8">
    <name type="scientific">Glycomyces terrestris</name>
    <dbReference type="NCBI Taxonomy" id="2493553"/>
    <lineage>
        <taxon>Bacteria</taxon>
        <taxon>Bacillati</taxon>
        <taxon>Actinomycetota</taxon>
        <taxon>Actinomycetes</taxon>
        <taxon>Glycomycetales</taxon>
        <taxon>Glycomycetaceae</taxon>
        <taxon>Glycomyces</taxon>
    </lineage>
</organism>
<feature type="region of interest" description="Disordered" evidence="5">
    <location>
        <begin position="1"/>
        <end position="28"/>
    </location>
</feature>
<dbReference type="GO" id="GO:0000976">
    <property type="term" value="F:transcription cis-regulatory region binding"/>
    <property type="evidence" value="ECO:0007669"/>
    <property type="project" value="TreeGrafter"/>
</dbReference>
<proteinExistence type="predicted"/>
<accession>A0A426V0P3</accession>
<evidence type="ECO:0000256" key="3">
    <source>
        <dbReference type="ARBA" id="ARBA00023163"/>
    </source>
</evidence>
<gene>
    <name evidence="7" type="ORF">EIW28_07660</name>
</gene>
<feature type="DNA-binding region" description="H-T-H motif" evidence="4">
    <location>
        <begin position="100"/>
        <end position="119"/>
    </location>
</feature>
<keyword evidence="2 4" id="KW-0238">DNA-binding</keyword>
<dbReference type="AlphaFoldDB" id="A0A426V0P3"/>
<sequence>MIRCDGDRSGEGRPPSHPAEESCAGRVQRRTPSAALAVTRLRFPASVVGRRLAGYIETKTLRFDRRRPVEGRSRLSPERESEIFGAVVKLVSEHGYEKVTMQQIAAEARTSTATLYRRWNGKPRLVVESIRHLKPHPLETVDTGSLRGDLLAGVGPMSRTAPADHDLMAGIHNAGRSDDDLAAAVREVIAEPVELAVEAVIDRAIARGEIDPDPPGRRFVHELLLAPVVVRPMIVGELPDEEYLTAYIDAVILPALGVRHDR</sequence>
<evidence type="ECO:0000256" key="1">
    <source>
        <dbReference type="ARBA" id="ARBA00023015"/>
    </source>
</evidence>
<name>A0A426V0P3_9ACTN</name>
<dbReference type="InterPro" id="IPR011075">
    <property type="entry name" value="TetR_C"/>
</dbReference>
<dbReference type="Pfam" id="PF00440">
    <property type="entry name" value="TetR_N"/>
    <property type="match status" value="1"/>
</dbReference>
<keyword evidence="1" id="KW-0805">Transcription regulation</keyword>
<dbReference type="EMBL" id="RSEB01000002">
    <property type="protein sequence ID" value="RRS00434.1"/>
    <property type="molecule type" value="Genomic_DNA"/>
</dbReference>
<evidence type="ECO:0000256" key="5">
    <source>
        <dbReference type="SAM" id="MobiDB-lite"/>
    </source>
</evidence>
<evidence type="ECO:0000313" key="8">
    <source>
        <dbReference type="Proteomes" id="UP000277256"/>
    </source>
</evidence>
<dbReference type="PANTHER" id="PTHR30055">
    <property type="entry name" value="HTH-TYPE TRANSCRIPTIONAL REGULATOR RUTR"/>
    <property type="match status" value="1"/>
</dbReference>
<dbReference type="Gene3D" id="1.10.10.60">
    <property type="entry name" value="Homeodomain-like"/>
    <property type="match status" value="1"/>
</dbReference>
<dbReference type="InterPro" id="IPR050109">
    <property type="entry name" value="HTH-type_TetR-like_transc_reg"/>
</dbReference>
<keyword evidence="8" id="KW-1185">Reference proteome</keyword>
<comment type="caution">
    <text evidence="7">The sequence shown here is derived from an EMBL/GenBank/DDBJ whole genome shotgun (WGS) entry which is preliminary data.</text>
</comment>
<evidence type="ECO:0000256" key="2">
    <source>
        <dbReference type="ARBA" id="ARBA00023125"/>
    </source>
</evidence>
<dbReference type="Proteomes" id="UP000277256">
    <property type="component" value="Unassembled WGS sequence"/>
</dbReference>
<dbReference type="PROSITE" id="PS50977">
    <property type="entry name" value="HTH_TETR_2"/>
    <property type="match status" value="1"/>
</dbReference>
<dbReference type="PANTHER" id="PTHR30055:SF149">
    <property type="entry name" value="TETR-FAMILY TRANSCRIPTIONAL REGULATOR"/>
    <property type="match status" value="1"/>
</dbReference>
<dbReference type="Gene3D" id="1.10.357.10">
    <property type="entry name" value="Tetracycline Repressor, domain 2"/>
    <property type="match status" value="1"/>
</dbReference>
<reference evidence="7 8" key="1">
    <citation type="submission" date="2018-12" db="EMBL/GenBank/DDBJ databases">
        <title>Glycomyces sp. YIM 121974 draft genome.</title>
        <authorList>
            <person name="Li Q."/>
        </authorList>
    </citation>
    <scope>NUCLEOTIDE SEQUENCE [LARGE SCALE GENOMIC DNA]</scope>
    <source>
        <strain evidence="7 8">YIM 121974</strain>
    </source>
</reference>
<dbReference type="Pfam" id="PF16859">
    <property type="entry name" value="TetR_C_11"/>
    <property type="match status" value="1"/>
</dbReference>
<dbReference type="InterPro" id="IPR009057">
    <property type="entry name" value="Homeodomain-like_sf"/>
</dbReference>
<dbReference type="GO" id="GO:0003700">
    <property type="term" value="F:DNA-binding transcription factor activity"/>
    <property type="evidence" value="ECO:0007669"/>
    <property type="project" value="TreeGrafter"/>
</dbReference>
<feature type="compositionally biased region" description="Basic and acidic residues" evidence="5">
    <location>
        <begin position="1"/>
        <end position="11"/>
    </location>
</feature>